<dbReference type="Gene3D" id="3.40.50.720">
    <property type="entry name" value="NAD(P)-binding Rossmann-like Domain"/>
    <property type="match status" value="1"/>
</dbReference>
<dbReference type="RefSeq" id="WP_093118245.1">
    <property type="nucleotide sequence ID" value="NZ_FNWJ01000002.1"/>
</dbReference>
<dbReference type="GO" id="GO:0016491">
    <property type="term" value="F:oxidoreductase activity"/>
    <property type="evidence" value="ECO:0007669"/>
    <property type="project" value="UniProtKB-KW"/>
</dbReference>
<dbReference type="GO" id="GO:0016020">
    <property type="term" value="C:membrane"/>
    <property type="evidence" value="ECO:0007669"/>
    <property type="project" value="TreeGrafter"/>
</dbReference>
<name>A0A1H6FYT2_THEAL</name>
<dbReference type="PANTHER" id="PTHR44196:SF1">
    <property type="entry name" value="DEHYDROGENASE_REDUCTASE SDR FAMILY MEMBER 7B"/>
    <property type="match status" value="1"/>
</dbReference>
<comment type="similarity">
    <text evidence="1">Belongs to the short-chain dehydrogenases/reductases (SDR) family.</text>
</comment>
<dbReference type="SUPFAM" id="SSF51735">
    <property type="entry name" value="NAD(P)-binding Rossmann-fold domains"/>
    <property type="match status" value="1"/>
</dbReference>
<protein>
    <submittedName>
        <fullName evidence="3">Short-chain dehydrogenase</fullName>
    </submittedName>
</protein>
<dbReference type="AlphaFoldDB" id="A0A1H6FYT2"/>
<accession>A0A1H6FYT2</accession>
<proteinExistence type="inferred from homology"/>
<dbReference type="PANTHER" id="PTHR44196">
    <property type="entry name" value="DEHYDROGENASE/REDUCTASE SDR FAMILY MEMBER 7B"/>
    <property type="match status" value="1"/>
</dbReference>
<reference evidence="4" key="1">
    <citation type="submission" date="2016-10" db="EMBL/GenBank/DDBJ databases">
        <authorList>
            <person name="Varghese N."/>
            <person name="Submissions S."/>
        </authorList>
    </citation>
    <scope>NUCLEOTIDE SEQUENCE [LARGE SCALE GENOMIC DNA]</scope>
    <source>
        <strain evidence="4">ATCC 35263</strain>
    </source>
</reference>
<evidence type="ECO:0000256" key="2">
    <source>
        <dbReference type="ARBA" id="ARBA00023002"/>
    </source>
</evidence>
<dbReference type="Proteomes" id="UP000222056">
    <property type="component" value="Unassembled WGS sequence"/>
</dbReference>
<evidence type="ECO:0000256" key="1">
    <source>
        <dbReference type="ARBA" id="ARBA00006484"/>
    </source>
</evidence>
<evidence type="ECO:0000313" key="4">
    <source>
        <dbReference type="Proteomes" id="UP000222056"/>
    </source>
</evidence>
<dbReference type="EMBL" id="FNWJ01000002">
    <property type="protein sequence ID" value="SEH14875.1"/>
    <property type="molecule type" value="Genomic_DNA"/>
</dbReference>
<keyword evidence="4" id="KW-1185">Reference proteome</keyword>
<evidence type="ECO:0000313" key="3">
    <source>
        <dbReference type="EMBL" id="SEH14875.1"/>
    </source>
</evidence>
<organism evidence="3 4">
    <name type="scientific">Thermoleophilum album</name>
    <dbReference type="NCBI Taxonomy" id="29539"/>
    <lineage>
        <taxon>Bacteria</taxon>
        <taxon>Bacillati</taxon>
        <taxon>Actinomycetota</taxon>
        <taxon>Thermoleophilia</taxon>
        <taxon>Thermoleophilales</taxon>
        <taxon>Thermoleophilaceae</taxon>
        <taxon>Thermoleophilum</taxon>
    </lineage>
</organism>
<keyword evidence="2" id="KW-0560">Oxidoreductase</keyword>
<gene>
    <name evidence="3" type="ORF">SAMN02745716_1767</name>
</gene>
<dbReference type="InterPro" id="IPR002347">
    <property type="entry name" value="SDR_fam"/>
</dbReference>
<dbReference type="OrthoDB" id="3784334at2"/>
<dbReference type="Pfam" id="PF00106">
    <property type="entry name" value="adh_short"/>
    <property type="match status" value="1"/>
</dbReference>
<dbReference type="InterPro" id="IPR036291">
    <property type="entry name" value="NAD(P)-bd_dom_sf"/>
</dbReference>
<sequence length="233" mass="24738">MDLCGKSLVVVGGTGEIGRVLVRALAERGARPRVIGRNTVQLEQVARFAERTARLDLRDSFAARRALAEVTDDAGCDGLLLCAGRVAFAETGKLPAPLVRELFEVNLLGAISVIEAALPLIRTPGVVAALTGAVVRTRPARMAHYVAAKAGLSAYLDVLRREHRRRGLLVVDAQPPHVETGFACRAIYGSPPALPAGISASEVAERLLDAISEDQPVVQWPLPATMRAGRLAS</sequence>
<dbReference type="STRING" id="29539.SAMN02745716_1767"/>